<evidence type="ECO:0000256" key="7">
    <source>
        <dbReference type="SAM" id="Phobius"/>
    </source>
</evidence>
<dbReference type="SUPFAM" id="SSF52540">
    <property type="entry name" value="P-loop containing nucleoside triphosphate hydrolases"/>
    <property type="match status" value="2"/>
</dbReference>
<accession>A0A2I4ESF9</accession>
<dbReference type="InterPro" id="IPR047187">
    <property type="entry name" value="SF1_C_Upf1"/>
</dbReference>
<dbReference type="InterPro" id="IPR027417">
    <property type="entry name" value="P-loop_NTPase"/>
</dbReference>
<dbReference type="STRING" id="51240.A0A2I4ESF9"/>
<sequence>MTKGDGSEKRRGVPTDPGFTDSWSLEDIENENLYKYQVEKIPQSFESVGQYFGSYVYPLLEETRAQLHSSMKTISRAPFAKVIAFSESKAYGTKLYDVEVDEWRNKVTVRGQEPYKTLPGDVFVLADAKPEDVSDLQRIGRQWAFVAVTKIPEDVHEDDSPSTRFKVKVLALEDIEVDAGNHKSWFVIFLINTIPNKRIWKALHMPGNLQIIKKVLCTNSLIEEDCDLCSAESDGSWHEKFGTSINSKLNEPQTQTFLACLRKMHCSHKTEVELIWGPPGTGKTKLISNLLLSFFRMGYRTLTCAPTEVAITRVASGITELVKESLETDGSFCSLGDILLFGNKERLKLGLDIEEIYLDHRVQRLTECLGHRTGWRHCFDSMIDLLEDCVSQYHMLLENESKIEREKSKEKEIKEESWEETDASNEKYKSFLDFVRKRFVSISSPLKNCFLVFCTHLPKSYTQSNFQNMISLIGLLESFETLLFQDSVESEVLEELFSCLEVVGDTLQPLMDIPFQLQARRRECLSVLKTLQGSFNELELPMGMNKESVMDFCLQAASLLLCTASSSYKLHSVAMKPLSILVIDEAAQLKECESAIPLQLPGLRRAILVGDECQLPAMVESNISSEAGFGRSLFERMILLGHSKHLLNIQYRMHPSISSFPNLKSYCNRILDAPNVKRKGYEKHYLPGRMFGTYSFINIVDGREEQGDVGYGWRNLVEVAVVMKILHNLYKAWVGSRQKLCIGVISPYAAQVVAIQDRLSRKYVNTDGFAVKVKSVDGFQGGEEDIIIISTVRSNRYASIGFLSNPQRTNVALTRARHCLWILGNEGNSDSIWEDLVLDAKKRQCFFNADEDEDLRKALLDVKREFEQFDDLLNGDSILFRSARWKVLFSDNFLKSFKKLKSVTRKNLVIGLLHKLSQGWRPKKGRSDPVCGSSSQIIKQFKVEDLYIVCANDIRMEWSDEVKELMYYQVLKVWDILPAEEIPKLIKRLDSMFGKYTDDFINRCKEKCLERDLEVPKSWSSSFDIVRIRNVADSENESDLVGCASDGRSYVENAKVSESWMLMKFYSFSFGVVGQLLSNKDSGELDLPFEVTDQEQEIIIFPRSAFILARSGTGKTTVLIRKLLEKEKVFQMATELFYGVESDNLVHSPENEVEETLVETKRTLLHQLFVTVSHKLCYAVKLQVTQHVSQLKSSVCDGDCSKGTSSNDIDDFDDAVQFKDIPDSFVGVPTMSYPLVITFHKFLMMLDGTVGNSYFERFHEVRKLNPGRVGGRSVALETFIKLKEVNYERFSLSYWPHFNAKLITKLDSSRVFTEIISHIKGGPQAVEEGDGKLSRDDYLLLSNSRVSSLSRQEREIIYELFQNYEKMKKKNGEFDLADLVIDLHRRLRIGSYNGDKIDFVYIDEVQDLTLSQIALFKYICKNVEEGFVFSGDTAQTISRGIDFRFQDIRSLFYKKFLLESKSSGHNKREEKGIMSNIFHLSQNFRTHDGVLKLAHSVIELLYHFFPQSIDVLEPENSLVYGEAPILLESGSNENAIITIFGNNGNSGASIVGFGAEQVILVRDDSARKEVAKYVGKQALVLTIVECKGLEFQDVLLYNFFGSSPLENKWRVIYEYMKEYDLLDSTSPSTFSTKHNVLCSELKQLYVAVTRTRQRLWICESTEEFCKPMFEYWKKKCLVQVRQLDDSLAQAMQVASSSEEWRSRGMKLYHDCNYERATMCFERAGDTYWERRSKAAGHRAKADRTRHLNPEAANVILREAADIFEAIGMCDSAARCFCELGQYERAGRLYLENCGESKLEKAGECFSLAGCYELAADVYARGYFFPECLKVCAKGKLFDKGFEYIRYWKQDATIDVVVRRGKVKGEIEQEFLEGCALHYYEVKDHRSMMGFVKGFHSIELMRKFLKPLGCIDELLLLEEELGNFLEAANIAKLRGEILKASDLLGKAGNFKEASRLILLFVLSSSLWTAGSKGWPLKQFTEKQELLAKAKSFAKNESNNFYACVCTEADVLSNEKTSVSVMKNSLNSSQRHRSACGEIISARKIIDAHLHTNSSKYMWEDYFVFDRIKHSDQMISGNQISVETLVHFWNFWKDHVVNIFKYLRSLETQDLYGDFFLNYMGVWRQYHELNTIYLLLNPGADWVRDNRFLHRNGKLVSIDVRHLASTARSYWSSEILSVGLQVLENLEALYNLSLKNNLSMFCQSRSLTHIFEVAKSLLESKYLDCGSQDAKALQRFVKFSAESFFGYVFHLDWRKSLAENMFSLRGSEISKNLLQQVILENISTRGKLTYGKIGRVVMIILGLGKLNNDLNEKILKLFDGIDENPPWKIFIQNLCGNVDISFPHATVPDNISKSPREWSLLFRLHEALKDTYNANWMKENDYISPGCFVYLLERLLILASSFHGYFITSKSSFVEWFIYKEVDNSPNSTFVSEVQPFLGGIYESIINFVRQLLCNKTDTLEWIRRSNIYARDYYPLLVFRLVAIICLVYLNSGSFLDSLSELLGRSYITEQLPSEFYDVLRRRRKHLHMNVNVLAEAFKKVHNPLVIVSLGKNCSQFLCPDAIFVDMTAKQSWEDMLRVLRLQAVEASRGQIGAIEVGAINSCGEVLSLDSYDHGGYKLAPSNLAVQGDLNNIIGIKLPINYGYVWDRFKASKPQEIGGDPRCMLKNDQAMKVNVGECIHLLSIIMHECRQMNIYHKRENLLKEVAGMLKELNLLCVALDAREPQPGHNISTIGELSKRLQSRRQHVKPFLNQLFLQLGMIHPVETLLDRSNITEQLSSEFYDVFRRGGQHLHMNVIVLSEAFKKVHNPLVIVSLGKNCLQFFCLDAIFVDMTAKQSWEDMLRVLCLRTIEASRGQIGAIEVGATNACGEVLSLDSYDQGGYTLASSNLAVQGDLNNIIGIKLPVNYSYFWDIFEALKRLEIGGDPRCMMENDQAMKVNLGEFIHLLSIIMRECRRMNIYHEHENLLKEVAGMLKELNLLSVDAREPRPGSNISTIGELYKRLQSRRQHVEPFLNQNQICNQSRVEQHHLTKINSKISSKDLRSFGGIENLSETQIASTSDIPSGRNISKLLIFGGAAAVLACSLDWGLLTKAIIFGVQKVCKFRKRP</sequence>
<dbReference type="PANTHER" id="PTHR21529:SF4">
    <property type="entry name" value="TPR AND ANKYRIN REPEAT-CONTAINING PROTEIN 1"/>
    <property type="match status" value="1"/>
</dbReference>
<keyword evidence="3 5" id="KW-0347">Helicase</keyword>
<dbReference type="KEGG" id="jre:108992280"/>
<dbReference type="Pfam" id="PF00580">
    <property type="entry name" value="UvrD-helicase"/>
    <property type="match status" value="1"/>
</dbReference>
<dbReference type="PANTHER" id="PTHR21529">
    <property type="entry name" value="MAMMARY TURMOR VIRUS RECEPTOR HOMOLOG 1, 2 MTVR1, 2"/>
    <property type="match status" value="1"/>
</dbReference>
<evidence type="ECO:0000256" key="6">
    <source>
        <dbReference type="SAM" id="MobiDB-lite"/>
    </source>
</evidence>
<evidence type="ECO:0000256" key="1">
    <source>
        <dbReference type="ARBA" id="ARBA00022741"/>
    </source>
</evidence>
<dbReference type="InterPro" id="IPR039904">
    <property type="entry name" value="TRANK1"/>
</dbReference>
<protein>
    <submittedName>
        <fullName evidence="10 11">Uncharacterized protein LOC108992280 isoform X1</fullName>
    </submittedName>
</protein>
<evidence type="ECO:0000256" key="2">
    <source>
        <dbReference type="ARBA" id="ARBA00022801"/>
    </source>
</evidence>
<feature type="binding site" evidence="5">
    <location>
        <begin position="1109"/>
        <end position="1116"/>
    </location>
    <ligand>
        <name>ATP</name>
        <dbReference type="ChEBI" id="CHEBI:30616"/>
    </ligand>
</feature>
<dbReference type="OrthoDB" id="3156807at2759"/>
<keyword evidence="7" id="KW-0812">Transmembrane</keyword>
<keyword evidence="2 5" id="KW-0378">Hydrolase</keyword>
<feature type="domain" description="UvrD-like helicase ATP-binding" evidence="8">
    <location>
        <begin position="1088"/>
        <end position="1487"/>
    </location>
</feature>
<keyword evidence="4 5" id="KW-0067">ATP-binding</keyword>
<dbReference type="GeneID" id="108992280"/>
<evidence type="ECO:0000259" key="8">
    <source>
        <dbReference type="PROSITE" id="PS51198"/>
    </source>
</evidence>
<dbReference type="RefSeq" id="XP_035540339.1">
    <property type="nucleotide sequence ID" value="XM_035684446.1"/>
</dbReference>
<dbReference type="Gramene" id="Jr13_24220_p1">
    <property type="protein sequence ID" value="cds.Jr13_24220_p1"/>
    <property type="gene ID" value="Jr13_24220"/>
</dbReference>
<keyword evidence="7" id="KW-1133">Transmembrane helix</keyword>
<dbReference type="FunFam" id="3.40.50.300:FF:000326">
    <property type="entry name" value="P-loop containing nucleoside triphosphate hydrolase"/>
    <property type="match status" value="1"/>
</dbReference>
<keyword evidence="1 5" id="KW-0547">Nucleotide-binding</keyword>
<keyword evidence="9" id="KW-1185">Reference proteome</keyword>
<dbReference type="CDD" id="cd18808">
    <property type="entry name" value="SF1_C_Upf1"/>
    <property type="match status" value="1"/>
</dbReference>
<dbReference type="GO" id="GO:0004386">
    <property type="term" value="F:helicase activity"/>
    <property type="evidence" value="ECO:0007669"/>
    <property type="project" value="UniProtKB-UniRule"/>
</dbReference>
<evidence type="ECO:0000256" key="5">
    <source>
        <dbReference type="PROSITE-ProRule" id="PRU00560"/>
    </source>
</evidence>
<gene>
    <name evidence="10 11" type="primary">LOC108992280</name>
</gene>
<dbReference type="Pfam" id="PF13086">
    <property type="entry name" value="AAA_11"/>
    <property type="match status" value="2"/>
</dbReference>
<keyword evidence="7" id="KW-0472">Membrane</keyword>
<dbReference type="Gene3D" id="3.40.50.300">
    <property type="entry name" value="P-loop containing nucleotide triphosphate hydrolases"/>
    <property type="match status" value="4"/>
</dbReference>
<feature type="transmembrane region" description="Helical" evidence="7">
    <location>
        <begin position="3069"/>
        <end position="3096"/>
    </location>
</feature>
<dbReference type="InterPro" id="IPR014016">
    <property type="entry name" value="UvrD-like_ATP-bd"/>
</dbReference>
<reference evidence="10 11" key="1">
    <citation type="submission" date="2025-04" db="UniProtKB">
        <authorList>
            <consortium name="RefSeq"/>
        </authorList>
    </citation>
    <scope>IDENTIFICATION</scope>
    <source>
        <tissue evidence="10 11">Leaves</tissue>
    </source>
</reference>
<dbReference type="Proteomes" id="UP000235220">
    <property type="component" value="Chromosome 13"/>
</dbReference>
<dbReference type="PROSITE" id="PS51198">
    <property type="entry name" value="UVRD_HELICASE_ATP_BIND"/>
    <property type="match status" value="1"/>
</dbReference>
<dbReference type="InterPro" id="IPR041679">
    <property type="entry name" value="DNA2/NAM7-like_C"/>
</dbReference>
<dbReference type="InterPro" id="IPR041677">
    <property type="entry name" value="DNA2/NAM7_AAA_11"/>
</dbReference>
<feature type="compositionally biased region" description="Basic and acidic residues" evidence="6">
    <location>
        <begin position="1"/>
        <end position="13"/>
    </location>
</feature>
<dbReference type="Pfam" id="PF13087">
    <property type="entry name" value="AAA_12"/>
    <property type="match status" value="1"/>
</dbReference>
<evidence type="ECO:0000256" key="3">
    <source>
        <dbReference type="ARBA" id="ARBA00022806"/>
    </source>
</evidence>
<evidence type="ECO:0000256" key="4">
    <source>
        <dbReference type="ARBA" id="ARBA00022840"/>
    </source>
</evidence>
<dbReference type="GO" id="GO:0016787">
    <property type="term" value="F:hydrolase activity"/>
    <property type="evidence" value="ECO:0007669"/>
    <property type="project" value="UniProtKB-UniRule"/>
</dbReference>
<evidence type="ECO:0000313" key="10">
    <source>
        <dbReference type="RefSeq" id="XP_018822336.1"/>
    </source>
</evidence>
<dbReference type="Pfam" id="PF20073">
    <property type="entry name" value="DUF6469"/>
    <property type="match status" value="1"/>
</dbReference>
<dbReference type="InterPro" id="IPR045529">
    <property type="entry name" value="DUF6469"/>
</dbReference>
<proteinExistence type="predicted"/>
<dbReference type="GO" id="GO:0005524">
    <property type="term" value="F:ATP binding"/>
    <property type="evidence" value="ECO:0007669"/>
    <property type="project" value="UniProtKB-UniRule"/>
</dbReference>
<organism evidence="9 10">
    <name type="scientific">Juglans regia</name>
    <name type="common">English walnut</name>
    <dbReference type="NCBI Taxonomy" id="51240"/>
    <lineage>
        <taxon>Eukaryota</taxon>
        <taxon>Viridiplantae</taxon>
        <taxon>Streptophyta</taxon>
        <taxon>Embryophyta</taxon>
        <taxon>Tracheophyta</taxon>
        <taxon>Spermatophyta</taxon>
        <taxon>Magnoliopsida</taxon>
        <taxon>eudicotyledons</taxon>
        <taxon>Gunneridae</taxon>
        <taxon>Pentapetalae</taxon>
        <taxon>rosids</taxon>
        <taxon>fabids</taxon>
        <taxon>Fagales</taxon>
        <taxon>Juglandaceae</taxon>
        <taxon>Juglans</taxon>
    </lineage>
</organism>
<dbReference type="GO" id="GO:0005694">
    <property type="term" value="C:chromosome"/>
    <property type="evidence" value="ECO:0007669"/>
    <property type="project" value="UniProtKB-ARBA"/>
</dbReference>
<evidence type="ECO:0000313" key="9">
    <source>
        <dbReference type="Proteomes" id="UP000235220"/>
    </source>
</evidence>
<dbReference type="RefSeq" id="XP_018822336.1">
    <property type="nucleotide sequence ID" value="XM_018966791.2"/>
</dbReference>
<feature type="region of interest" description="Disordered" evidence="6">
    <location>
        <begin position="1"/>
        <end position="22"/>
    </location>
</feature>
<evidence type="ECO:0000313" key="11">
    <source>
        <dbReference type="RefSeq" id="XP_035540339.1"/>
    </source>
</evidence>
<name>A0A2I4ESF9_JUGRE</name>